<keyword evidence="3" id="KW-1185">Reference proteome</keyword>
<evidence type="ECO:0000259" key="1">
    <source>
        <dbReference type="Pfam" id="PF04575"/>
    </source>
</evidence>
<sequence length="428" mass="46435">MATNAAAAPSAGSEQVREFTPAQLFAYAGAASDAGDYAAAETAYRALATNPDIELRTEARFRLALMLADKQGKFEAAAVLLRAILDDKPDAARVRVELARMQAMLGHFGDAQREIRAAQAAGLPQEVEQLVRFYAAALAAKKRVGGSFQLALAPDSNINRATRSDTLETVIGNFDLDRDAQATSGVGLALRAQAYFRAPLSSKADLLIRSSVQARFYGKDQFNDYVGSLEAGPQFTWGSQRLSLAALVSHRWFGGKSYTTGYGLSGEWQKPVSRTARLTLDAVAIETDDLLSDQRDARRYSLGLSADKAISARFGGGVRLSGFREVARDPGYSLASGGADVYLFREFGHTTLVLNAGYDRTEADARILLYPRRRVDDRFETGLSGTFRALRVGAFAPLVSARYEKSNSTIELYDYSRVSIELGITAAF</sequence>
<feature type="domain" description="Surface lipoprotein assembly modifier C-terminal" evidence="1">
    <location>
        <begin position="153"/>
        <end position="422"/>
    </location>
</feature>
<dbReference type="Gene3D" id="1.25.40.10">
    <property type="entry name" value="Tetratricopeptide repeat domain"/>
    <property type="match status" value="1"/>
</dbReference>
<dbReference type="InterPro" id="IPR011990">
    <property type="entry name" value="TPR-like_helical_dom_sf"/>
</dbReference>
<dbReference type="InterPro" id="IPR007655">
    <property type="entry name" value="Slam_C"/>
</dbReference>
<evidence type="ECO:0000313" key="2">
    <source>
        <dbReference type="EMBL" id="MEN7535972.1"/>
    </source>
</evidence>
<reference evidence="2 3" key="1">
    <citation type="submission" date="2024-05" db="EMBL/GenBank/DDBJ databases">
        <authorList>
            <person name="Park S."/>
        </authorList>
    </citation>
    <scope>NUCLEOTIDE SEQUENCE [LARGE SCALE GENOMIC DNA]</scope>
    <source>
        <strain evidence="2 3">DGU5</strain>
    </source>
</reference>
<keyword evidence="2" id="KW-0449">Lipoprotein</keyword>
<organism evidence="2 3">
    <name type="scientific">Aurantiacibacter flavus</name>
    <dbReference type="NCBI Taxonomy" id="3145232"/>
    <lineage>
        <taxon>Bacteria</taxon>
        <taxon>Pseudomonadati</taxon>
        <taxon>Pseudomonadota</taxon>
        <taxon>Alphaproteobacteria</taxon>
        <taxon>Sphingomonadales</taxon>
        <taxon>Erythrobacteraceae</taxon>
        <taxon>Aurantiacibacter</taxon>
    </lineage>
</organism>
<dbReference type="EMBL" id="JBDLBR010000001">
    <property type="protein sequence ID" value="MEN7535972.1"/>
    <property type="molecule type" value="Genomic_DNA"/>
</dbReference>
<dbReference type="Pfam" id="PF04575">
    <property type="entry name" value="SlipAM"/>
    <property type="match status" value="1"/>
</dbReference>
<dbReference type="SUPFAM" id="SSF48452">
    <property type="entry name" value="TPR-like"/>
    <property type="match status" value="1"/>
</dbReference>
<comment type="caution">
    <text evidence="2">The sequence shown here is derived from an EMBL/GenBank/DDBJ whole genome shotgun (WGS) entry which is preliminary data.</text>
</comment>
<evidence type="ECO:0000313" key="3">
    <source>
        <dbReference type="Proteomes" id="UP001484535"/>
    </source>
</evidence>
<dbReference type="Pfam" id="PF14559">
    <property type="entry name" value="TPR_19"/>
    <property type="match status" value="1"/>
</dbReference>
<name>A0ABV0CVU1_9SPHN</name>
<dbReference type="Proteomes" id="UP001484535">
    <property type="component" value="Unassembled WGS sequence"/>
</dbReference>
<dbReference type="RefSeq" id="WP_346783428.1">
    <property type="nucleotide sequence ID" value="NZ_JBDLBR010000001.1"/>
</dbReference>
<accession>A0ABV0CVU1</accession>
<proteinExistence type="predicted"/>
<gene>
    <name evidence="2" type="ORF">ABDJ38_02145</name>
</gene>
<protein>
    <submittedName>
        <fullName evidence="2">Surface lipoprotein assembly modifier</fullName>
    </submittedName>
</protein>